<accession>D0W2K5</accession>
<sequence length="55" mass="6749">MFRRHFQYKKTIHTKGKYEWSIHCGKTSYLLHCRKGRNDSVNQQKHCTFINVKKH</sequence>
<dbReference type="EMBL" id="ACDY02000004">
    <property type="protein sequence ID" value="EEZ72052.1"/>
    <property type="molecule type" value="Genomic_DNA"/>
</dbReference>
<reference evidence="1 2" key="1">
    <citation type="submission" date="2009-10" db="EMBL/GenBank/DDBJ databases">
        <authorList>
            <person name="Weinstock G."/>
            <person name="Sodergren E."/>
            <person name="Clifton S."/>
            <person name="Fulton L."/>
            <person name="Fulton B."/>
            <person name="Courtney L."/>
            <person name="Fronick C."/>
            <person name="Harrison M."/>
            <person name="Strong C."/>
            <person name="Farmer C."/>
            <person name="Delahaunty K."/>
            <person name="Markovic C."/>
            <person name="Hall O."/>
            <person name="Minx P."/>
            <person name="Tomlinson C."/>
            <person name="Mitreva M."/>
            <person name="Nelson J."/>
            <person name="Hou S."/>
            <person name="Wollam A."/>
            <person name="Pepin K.H."/>
            <person name="Johnson M."/>
            <person name="Bhonagiri V."/>
            <person name="Nash W.E."/>
            <person name="Warren W."/>
            <person name="Chinwalla A."/>
            <person name="Mardis E.R."/>
            <person name="Wilson R.K."/>
        </authorList>
    </citation>
    <scope>NUCLEOTIDE SEQUENCE [LARGE SCALE GENOMIC DNA]</scope>
    <source>
        <strain evidence="1 2">ATCC 14685</strain>
    </source>
</reference>
<dbReference type="AlphaFoldDB" id="D0W2K5"/>
<proteinExistence type="predicted"/>
<dbReference type="Proteomes" id="UP000003294">
    <property type="component" value="Unassembled WGS sequence"/>
</dbReference>
<organism evidence="1 2">
    <name type="scientific">Neisseria cinerea ATCC 14685</name>
    <dbReference type="NCBI Taxonomy" id="546262"/>
    <lineage>
        <taxon>Bacteria</taxon>
        <taxon>Pseudomonadati</taxon>
        <taxon>Pseudomonadota</taxon>
        <taxon>Betaproteobacteria</taxon>
        <taxon>Neisseriales</taxon>
        <taxon>Neisseriaceae</taxon>
        <taxon>Neisseria</taxon>
    </lineage>
</organism>
<protein>
    <submittedName>
        <fullName evidence="1">Uncharacterized protein</fullName>
    </submittedName>
</protein>
<gene>
    <name evidence="1" type="ORF">NEICINOT_03888</name>
</gene>
<name>D0W2K5_NEICI</name>
<comment type="caution">
    <text evidence="1">The sequence shown here is derived from an EMBL/GenBank/DDBJ whole genome shotgun (WGS) entry which is preliminary data.</text>
</comment>
<evidence type="ECO:0000313" key="1">
    <source>
        <dbReference type="EMBL" id="EEZ72052.1"/>
    </source>
</evidence>
<dbReference type="STRING" id="546262.NEICINOT_03888"/>
<evidence type="ECO:0000313" key="2">
    <source>
        <dbReference type="Proteomes" id="UP000003294"/>
    </source>
</evidence>